<feature type="region of interest" description="Disordered" evidence="1">
    <location>
        <begin position="1"/>
        <end position="25"/>
    </location>
</feature>
<gene>
    <name evidence="3" type="ORF">FSPOR_7793</name>
</gene>
<dbReference type="AlphaFoldDB" id="A0A395RX47"/>
<feature type="transmembrane region" description="Helical" evidence="2">
    <location>
        <begin position="116"/>
        <end position="138"/>
    </location>
</feature>
<feature type="compositionally biased region" description="Polar residues" evidence="1">
    <location>
        <begin position="1"/>
        <end position="10"/>
    </location>
</feature>
<feature type="compositionally biased region" description="Basic and acidic residues" evidence="1">
    <location>
        <begin position="12"/>
        <end position="23"/>
    </location>
</feature>
<keyword evidence="2" id="KW-0472">Membrane</keyword>
<comment type="caution">
    <text evidence="3">The sequence shown here is derived from an EMBL/GenBank/DDBJ whole genome shotgun (WGS) entry which is preliminary data.</text>
</comment>
<proteinExistence type="predicted"/>
<keyword evidence="4" id="KW-1185">Reference proteome</keyword>
<organism evidence="3 4">
    <name type="scientific">Fusarium sporotrichioides</name>
    <dbReference type="NCBI Taxonomy" id="5514"/>
    <lineage>
        <taxon>Eukaryota</taxon>
        <taxon>Fungi</taxon>
        <taxon>Dikarya</taxon>
        <taxon>Ascomycota</taxon>
        <taxon>Pezizomycotina</taxon>
        <taxon>Sordariomycetes</taxon>
        <taxon>Hypocreomycetidae</taxon>
        <taxon>Hypocreales</taxon>
        <taxon>Nectriaceae</taxon>
        <taxon>Fusarium</taxon>
    </lineage>
</organism>
<evidence type="ECO:0000256" key="1">
    <source>
        <dbReference type="SAM" id="MobiDB-lite"/>
    </source>
</evidence>
<keyword evidence="2" id="KW-1133">Transmembrane helix</keyword>
<protein>
    <submittedName>
        <fullName evidence="3">Uncharacterized protein</fullName>
    </submittedName>
</protein>
<dbReference type="EMBL" id="PXOF01000111">
    <property type="protein sequence ID" value="RGP64703.1"/>
    <property type="molecule type" value="Genomic_DNA"/>
</dbReference>
<dbReference type="Proteomes" id="UP000266152">
    <property type="component" value="Unassembled WGS sequence"/>
</dbReference>
<reference evidence="3 4" key="1">
    <citation type="journal article" date="2018" name="PLoS Pathog.">
        <title>Evolution of structural diversity of trichothecenes, a family of toxins produced by plant pathogenic and entomopathogenic fungi.</title>
        <authorList>
            <person name="Proctor R.H."/>
            <person name="McCormick S.P."/>
            <person name="Kim H.S."/>
            <person name="Cardoza R.E."/>
            <person name="Stanley A.M."/>
            <person name="Lindo L."/>
            <person name="Kelly A."/>
            <person name="Brown D.W."/>
            <person name="Lee T."/>
            <person name="Vaughan M.M."/>
            <person name="Alexander N.J."/>
            <person name="Busman M."/>
            <person name="Gutierrez S."/>
        </authorList>
    </citation>
    <scope>NUCLEOTIDE SEQUENCE [LARGE SCALE GENOMIC DNA]</scope>
    <source>
        <strain evidence="3 4">NRRL 3299</strain>
    </source>
</reference>
<evidence type="ECO:0000313" key="3">
    <source>
        <dbReference type="EMBL" id="RGP64703.1"/>
    </source>
</evidence>
<accession>A0A395RX47</accession>
<keyword evidence="2" id="KW-0812">Transmembrane</keyword>
<sequence length="164" mass="19230">MAGRDSSNNPDIPKDQDSQRESLFDPATPLRFAASKANKATNNNNQDRRTVEQWQLDNANAYVDEITAHLRHCQEEIYEIKDHIGRIDAVQDVAEKQDTTPEKAVRGRSLPRKIMSFFWFIFKVLFLLVVVIVLFYVIKYHVSDDWNYQGYFLDLLDIDYPRFL</sequence>
<evidence type="ECO:0000313" key="4">
    <source>
        <dbReference type="Proteomes" id="UP000266152"/>
    </source>
</evidence>
<name>A0A395RX47_FUSSP</name>
<evidence type="ECO:0000256" key="2">
    <source>
        <dbReference type="SAM" id="Phobius"/>
    </source>
</evidence>